<sequence length="91" mass="10118">MLSRLLMTLLLIGASLANNITLVAIQMVLLREGGLAVLLNWYKIVTSTIERDDDQGIPKDNAVIQKPVFYGGHQSKFFVTSIGVSIRHKHK</sequence>
<evidence type="ECO:0000313" key="2">
    <source>
        <dbReference type="EMBL" id="KAK7451266.1"/>
    </source>
</evidence>
<evidence type="ECO:0000256" key="1">
    <source>
        <dbReference type="SAM" id="SignalP"/>
    </source>
</evidence>
<feature type="chain" id="PRO_5047128373" description="Secreted protein" evidence="1">
    <location>
        <begin position="18"/>
        <end position="91"/>
    </location>
</feature>
<organism evidence="2 3">
    <name type="scientific">Marasmiellus scandens</name>
    <dbReference type="NCBI Taxonomy" id="2682957"/>
    <lineage>
        <taxon>Eukaryota</taxon>
        <taxon>Fungi</taxon>
        <taxon>Dikarya</taxon>
        <taxon>Basidiomycota</taxon>
        <taxon>Agaricomycotina</taxon>
        <taxon>Agaricomycetes</taxon>
        <taxon>Agaricomycetidae</taxon>
        <taxon>Agaricales</taxon>
        <taxon>Marasmiineae</taxon>
        <taxon>Omphalotaceae</taxon>
        <taxon>Marasmiellus</taxon>
    </lineage>
</organism>
<name>A0ABR1JB19_9AGAR</name>
<feature type="signal peptide" evidence="1">
    <location>
        <begin position="1"/>
        <end position="17"/>
    </location>
</feature>
<evidence type="ECO:0008006" key="4">
    <source>
        <dbReference type="Google" id="ProtNLM"/>
    </source>
</evidence>
<gene>
    <name evidence="2" type="ORF">VKT23_012606</name>
</gene>
<protein>
    <recommendedName>
        <fullName evidence="4">Secreted protein</fullName>
    </recommendedName>
</protein>
<evidence type="ECO:0000313" key="3">
    <source>
        <dbReference type="Proteomes" id="UP001498398"/>
    </source>
</evidence>
<comment type="caution">
    <text evidence="2">The sequence shown here is derived from an EMBL/GenBank/DDBJ whole genome shotgun (WGS) entry which is preliminary data.</text>
</comment>
<dbReference type="Proteomes" id="UP001498398">
    <property type="component" value="Unassembled WGS sequence"/>
</dbReference>
<keyword evidence="3" id="KW-1185">Reference proteome</keyword>
<reference evidence="2 3" key="1">
    <citation type="submission" date="2024-01" db="EMBL/GenBank/DDBJ databases">
        <title>A draft genome for the cacao thread blight pathogen Marasmiellus scandens.</title>
        <authorList>
            <person name="Baruah I.K."/>
            <person name="Leung J."/>
            <person name="Bukari Y."/>
            <person name="Amoako-Attah I."/>
            <person name="Meinhardt L.W."/>
            <person name="Bailey B.A."/>
            <person name="Cohen S.P."/>
        </authorList>
    </citation>
    <scope>NUCLEOTIDE SEQUENCE [LARGE SCALE GENOMIC DNA]</scope>
    <source>
        <strain evidence="2 3">GH-19</strain>
    </source>
</reference>
<accession>A0ABR1JB19</accession>
<keyword evidence="1" id="KW-0732">Signal</keyword>
<proteinExistence type="predicted"/>
<dbReference type="EMBL" id="JBANRG010000031">
    <property type="protein sequence ID" value="KAK7451266.1"/>
    <property type="molecule type" value="Genomic_DNA"/>
</dbReference>